<organism evidence="2 3">
    <name type="scientific">Riccia fluitans</name>
    <dbReference type="NCBI Taxonomy" id="41844"/>
    <lineage>
        <taxon>Eukaryota</taxon>
        <taxon>Viridiplantae</taxon>
        <taxon>Streptophyta</taxon>
        <taxon>Embryophyta</taxon>
        <taxon>Marchantiophyta</taxon>
        <taxon>Marchantiopsida</taxon>
        <taxon>Marchantiidae</taxon>
        <taxon>Marchantiales</taxon>
        <taxon>Ricciaceae</taxon>
        <taxon>Riccia</taxon>
    </lineage>
</organism>
<dbReference type="AlphaFoldDB" id="A0ABD1YTU9"/>
<evidence type="ECO:0000256" key="1">
    <source>
        <dbReference type="SAM" id="MobiDB-lite"/>
    </source>
</evidence>
<protein>
    <submittedName>
        <fullName evidence="2">Uncharacterized protein</fullName>
    </submittedName>
</protein>
<dbReference type="Proteomes" id="UP001605036">
    <property type="component" value="Unassembled WGS sequence"/>
</dbReference>
<keyword evidence="3" id="KW-1185">Reference proteome</keyword>
<sequence length="79" mass="7747">MNDIARRAGAGVVCPAGPSPTAAGEVPAREGGRKQATAGARGGTRAERQAVGIGPGPREGDTGHEVLGTLAAILARCTT</sequence>
<proteinExistence type="predicted"/>
<evidence type="ECO:0000313" key="2">
    <source>
        <dbReference type="EMBL" id="KAL2634201.1"/>
    </source>
</evidence>
<reference evidence="2 3" key="1">
    <citation type="submission" date="2024-09" db="EMBL/GenBank/DDBJ databases">
        <title>Chromosome-scale assembly of Riccia fluitans.</title>
        <authorList>
            <person name="Paukszto L."/>
            <person name="Sawicki J."/>
            <person name="Karawczyk K."/>
            <person name="Piernik-Szablinska J."/>
            <person name="Szczecinska M."/>
            <person name="Mazdziarz M."/>
        </authorList>
    </citation>
    <scope>NUCLEOTIDE SEQUENCE [LARGE SCALE GENOMIC DNA]</scope>
    <source>
        <strain evidence="2">Rf_01</strain>
        <tissue evidence="2">Aerial parts of the thallus</tissue>
    </source>
</reference>
<feature type="region of interest" description="Disordered" evidence="1">
    <location>
        <begin position="1"/>
        <end position="63"/>
    </location>
</feature>
<evidence type="ECO:0000313" key="3">
    <source>
        <dbReference type="Proteomes" id="UP001605036"/>
    </source>
</evidence>
<gene>
    <name evidence="2" type="ORF">R1flu_005680</name>
</gene>
<accession>A0ABD1YTU9</accession>
<name>A0ABD1YTU9_9MARC</name>
<dbReference type="EMBL" id="JBHFFA010000003">
    <property type="protein sequence ID" value="KAL2634201.1"/>
    <property type="molecule type" value="Genomic_DNA"/>
</dbReference>
<comment type="caution">
    <text evidence="2">The sequence shown here is derived from an EMBL/GenBank/DDBJ whole genome shotgun (WGS) entry which is preliminary data.</text>
</comment>